<dbReference type="Gene3D" id="3.40.50.300">
    <property type="entry name" value="P-loop containing nucleotide triphosphate hydrolases"/>
    <property type="match status" value="1"/>
</dbReference>
<keyword evidence="1" id="KW-0808">Transferase</keyword>
<dbReference type="GO" id="GO:0005524">
    <property type="term" value="F:ATP binding"/>
    <property type="evidence" value="ECO:0007669"/>
    <property type="project" value="InterPro"/>
</dbReference>
<proteinExistence type="predicted"/>
<accession>A0A5B9DVG1</accession>
<dbReference type="InterPro" id="IPR027417">
    <property type="entry name" value="P-loop_NTPase"/>
</dbReference>
<dbReference type="Pfam" id="PF07931">
    <property type="entry name" value="CPT"/>
    <property type="match status" value="1"/>
</dbReference>
<gene>
    <name evidence="1" type="ORF">FNA67_20625</name>
</gene>
<reference evidence="1 2" key="1">
    <citation type="journal article" date="2015" name="Int. J. Syst. Evol. Microbiol.">
        <title>Youhaiella tibetensis gen. nov., sp. nov., isolated from subsurface sediment.</title>
        <authorList>
            <person name="Wang Y.X."/>
            <person name="Huang F.Q."/>
            <person name="Nogi Y."/>
            <person name="Pang S.J."/>
            <person name="Wang P.K."/>
            <person name="Lv J."/>
        </authorList>
    </citation>
    <scope>NUCLEOTIDE SEQUENCE [LARGE SCALE GENOMIC DNA]</scope>
    <source>
        <strain evidence="2">fig4</strain>
    </source>
</reference>
<dbReference type="AlphaFoldDB" id="A0A5B9DVG1"/>
<evidence type="ECO:0000313" key="2">
    <source>
        <dbReference type="Proteomes" id="UP000321062"/>
    </source>
</evidence>
<protein>
    <submittedName>
        <fullName evidence="1">Chloramphenicol phosphotransferase</fullName>
    </submittedName>
</protein>
<dbReference type="SUPFAM" id="SSF52540">
    <property type="entry name" value="P-loop containing nucleoside triphosphate hydrolases"/>
    <property type="match status" value="1"/>
</dbReference>
<dbReference type="KEGG" id="yti:FNA67_20625"/>
<keyword evidence="2" id="KW-1185">Reference proteome</keyword>
<dbReference type="Proteomes" id="UP000321062">
    <property type="component" value="Chromosome"/>
</dbReference>
<dbReference type="InterPro" id="IPR012853">
    <property type="entry name" value="CPT"/>
</dbReference>
<dbReference type="GO" id="GO:0016740">
    <property type="term" value="F:transferase activity"/>
    <property type="evidence" value="ECO:0007669"/>
    <property type="project" value="UniProtKB-KW"/>
</dbReference>
<dbReference type="OrthoDB" id="9811101at2"/>
<name>A0A5B9DVG1_9HYPH</name>
<evidence type="ECO:0000313" key="1">
    <source>
        <dbReference type="EMBL" id="QEE22418.1"/>
    </source>
</evidence>
<sequence length="201" mass="21520">MTGPGQIVILNGAPRSGKSSIARAMQAGFTGIWMNIGVDGAMRQTPERLLPGIGLRPGGERPDLEPHLPGLYGALYEAIAAHSRAGFNVVADLGHHDSYSRPLGILPAMARRLAGFEVLFVGIRCPLEVNLARRFDSAGQQIYSTDPDIIARWEKAVHDPGIYDLELDTGELTAEACAQRIAAALREKPANPAFTRLAAQG</sequence>
<organism evidence="1 2">
    <name type="scientific">Paradevosia tibetensis</name>
    <dbReference type="NCBI Taxonomy" id="1447062"/>
    <lineage>
        <taxon>Bacteria</taxon>
        <taxon>Pseudomonadati</taxon>
        <taxon>Pseudomonadota</taxon>
        <taxon>Alphaproteobacteria</taxon>
        <taxon>Hyphomicrobiales</taxon>
        <taxon>Devosiaceae</taxon>
        <taxon>Paradevosia</taxon>
    </lineage>
</organism>
<dbReference type="RefSeq" id="WP_147657991.1">
    <property type="nucleotide sequence ID" value="NZ_BMFM01000001.1"/>
</dbReference>
<dbReference type="PIRSF" id="PIRSF007531">
    <property type="entry name" value="CPT"/>
    <property type="match status" value="1"/>
</dbReference>
<dbReference type="EMBL" id="CP041690">
    <property type="protein sequence ID" value="QEE22418.1"/>
    <property type="molecule type" value="Genomic_DNA"/>
</dbReference>